<evidence type="ECO:0000313" key="1">
    <source>
        <dbReference type="EMBL" id="CAF1383938.1"/>
    </source>
</evidence>
<comment type="caution">
    <text evidence="1">The sequence shown here is derived from an EMBL/GenBank/DDBJ whole genome shotgun (WGS) entry which is preliminary data.</text>
</comment>
<sequence length="118" mass="13547">MAKARTWYNHNVKYKNRLKCADKVCLVTFDTPTLIIFGFENIAAEHTTAMDPLEANGIDTDLFGSIARCYEKFEDLKKDDEFLGNVGEQKLIVLTDGGHNVRDNGDKSRMNHFWDLFK</sequence>
<dbReference type="SUPFAM" id="SSF53300">
    <property type="entry name" value="vWA-like"/>
    <property type="match status" value="1"/>
</dbReference>
<gene>
    <name evidence="1" type="ORF">GPM918_LOCUS32464</name>
    <name evidence="2" type="ORF">SRO942_LOCUS33136</name>
</gene>
<dbReference type="EMBL" id="CAJNOQ010016590">
    <property type="protein sequence ID" value="CAF1383938.1"/>
    <property type="molecule type" value="Genomic_DNA"/>
</dbReference>
<dbReference type="InterPro" id="IPR036465">
    <property type="entry name" value="vWFA_dom_sf"/>
</dbReference>
<dbReference type="Proteomes" id="UP000681722">
    <property type="component" value="Unassembled WGS sequence"/>
</dbReference>
<reference evidence="1" key="1">
    <citation type="submission" date="2021-02" db="EMBL/GenBank/DDBJ databases">
        <authorList>
            <person name="Nowell W R."/>
        </authorList>
    </citation>
    <scope>NUCLEOTIDE SEQUENCE</scope>
</reference>
<dbReference type="Proteomes" id="UP000663829">
    <property type="component" value="Unassembled WGS sequence"/>
</dbReference>
<organism evidence="1 3">
    <name type="scientific">Didymodactylos carnosus</name>
    <dbReference type="NCBI Taxonomy" id="1234261"/>
    <lineage>
        <taxon>Eukaryota</taxon>
        <taxon>Metazoa</taxon>
        <taxon>Spiralia</taxon>
        <taxon>Gnathifera</taxon>
        <taxon>Rotifera</taxon>
        <taxon>Eurotatoria</taxon>
        <taxon>Bdelloidea</taxon>
        <taxon>Philodinida</taxon>
        <taxon>Philodinidae</taxon>
        <taxon>Didymodactylos</taxon>
    </lineage>
</organism>
<name>A0A815JV06_9BILA</name>
<proteinExistence type="predicted"/>
<evidence type="ECO:0000313" key="3">
    <source>
        <dbReference type="Proteomes" id="UP000663829"/>
    </source>
</evidence>
<accession>A0A815JV06</accession>
<evidence type="ECO:0000313" key="2">
    <source>
        <dbReference type="EMBL" id="CAF4279026.1"/>
    </source>
</evidence>
<dbReference type="AlphaFoldDB" id="A0A815JV06"/>
<keyword evidence="3" id="KW-1185">Reference proteome</keyword>
<protein>
    <submittedName>
        <fullName evidence="1">Uncharacterized protein</fullName>
    </submittedName>
</protein>
<dbReference type="EMBL" id="CAJOBC010081994">
    <property type="protein sequence ID" value="CAF4279026.1"/>
    <property type="molecule type" value="Genomic_DNA"/>
</dbReference>